<organism evidence="2 3">
    <name type="scientific">Actinomadura rudentiformis</name>
    <dbReference type="NCBI Taxonomy" id="359158"/>
    <lineage>
        <taxon>Bacteria</taxon>
        <taxon>Bacillati</taxon>
        <taxon>Actinomycetota</taxon>
        <taxon>Actinomycetes</taxon>
        <taxon>Streptosporangiales</taxon>
        <taxon>Thermomonosporaceae</taxon>
        <taxon>Actinomadura</taxon>
    </lineage>
</organism>
<comment type="caution">
    <text evidence="2">The sequence shown here is derived from an EMBL/GenBank/DDBJ whole genome shotgun (WGS) entry which is preliminary data.</text>
</comment>
<dbReference type="GO" id="GO:0003677">
    <property type="term" value="F:DNA binding"/>
    <property type="evidence" value="ECO:0007669"/>
    <property type="project" value="InterPro"/>
</dbReference>
<proteinExistence type="predicted"/>
<feature type="compositionally biased region" description="Basic and acidic residues" evidence="1">
    <location>
        <begin position="118"/>
        <end position="135"/>
    </location>
</feature>
<evidence type="ECO:0000313" key="2">
    <source>
        <dbReference type="EMBL" id="KAB2344817.1"/>
    </source>
</evidence>
<dbReference type="RefSeq" id="WP_151565185.1">
    <property type="nucleotide sequence ID" value="NZ_WBMT01000015.1"/>
</dbReference>
<dbReference type="GO" id="GO:0015074">
    <property type="term" value="P:DNA integration"/>
    <property type="evidence" value="ECO:0007669"/>
    <property type="project" value="InterPro"/>
</dbReference>
<dbReference type="GO" id="GO:0006310">
    <property type="term" value="P:DNA recombination"/>
    <property type="evidence" value="ECO:0007669"/>
    <property type="project" value="InterPro"/>
</dbReference>
<evidence type="ECO:0000256" key="1">
    <source>
        <dbReference type="SAM" id="MobiDB-lite"/>
    </source>
</evidence>
<gene>
    <name evidence="2" type="ORF">F8566_29950</name>
</gene>
<dbReference type="Gene3D" id="1.10.443.10">
    <property type="entry name" value="Intergrase catalytic core"/>
    <property type="match status" value="1"/>
</dbReference>
<dbReference type="Proteomes" id="UP000468735">
    <property type="component" value="Unassembled WGS sequence"/>
</dbReference>
<name>A0A6H9YHZ9_9ACTN</name>
<feature type="region of interest" description="Disordered" evidence="1">
    <location>
        <begin position="118"/>
        <end position="137"/>
    </location>
</feature>
<dbReference type="OrthoDB" id="3175606at2"/>
<evidence type="ECO:0000313" key="3">
    <source>
        <dbReference type="Proteomes" id="UP000468735"/>
    </source>
</evidence>
<feature type="region of interest" description="Disordered" evidence="1">
    <location>
        <begin position="86"/>
        <end position="108"/>
    </location>
</feature>
<reference evidence="2 3" key="1">
    <citation type="submission" date="2019-09" db="EMBL/GenBank/DDBJ databases">
        <title>Actinomadura physcomitrii sp. nov., a novel actinomycete isolated from moss [Physcomitrium sphaericum (Ludw) Fuernr].</title>
        <authorList>
            <person name="Zhuang X."/>
            <person name="Liu C."/>
        </authorList>
    </citation>
    <scope>NUCLEOTIDE SEQUENCE [LARGE SCALE GENOMIC DNA]</scope>
    <source>
        <strain evidence="2 3">HMC1</strain>
    </source>
</reference>
<dbReference type="AlphaFoldDB" id="A0A6H9YHZ9"/>
<keyword evidence="3" id="KW-1185">Reference proteome</keyword>
<dbReference type="EMBL" id="WBMT01000015">
    <property type="protein sequence ID" value="KAB2344817.1"/>
    <property type="molecule type" value="Genomic_DNA"/>
</dbReference>
<sequence length="178" mass="20326">MTATDLSKLQVPSDFALLLRDRFIELRLNRTYRSLRVTRSPPRLPLHIDTDEVAAVGTAADRDNDPRTVLASVTAPNVVVRGLQRPQSAVGRPLPPHSLPWHPSRRGRRAALDRHGSITIRETRPDDDTKSEAGERTVGLDQETIRVLRVWRTRQKEEERLAERVWIDFGRVFTRLDG</sequence>
<accession>A0A6H9YHZ9</accession>
<protein>
    <submittedName>
        <fullName evidence="2">Uncharacterized protein</fullName>
    </submittedName>
</protein>
<dbReference type="InterPro" id="IPR013762">
    <property type="entry name" value="Integrase-like_cat_sf"/>
</dbReference>